<reference evidence="2" key="1">
    <citation type="journal article" date="2019" name="Int. J. Syst. Evol. Microbiol.">
        <title>The Global Catalogue of Microorganisms (GCM) 10K type strain sequencing project: providing services to taxonomists for standard genome sequencing and annotation.</title>
        <authorList>
            <consortium name="The Broad Institute Genomics Platform"/>
            <consortium name="The Broad Institute Genome Sequencing Center for Infectious Disease"/>
            <person name="Wu L."/>
            <person name="Ma J."/>
        </authorList>
    </citation>
    <scope>NUCLEOTIDE SEQUENCE [LARGE SCALE GENOMIC DNA]</scope>
    <source>
        <strain evidence="2">KACC 12649</strain>
    </source>
</reference>
<evidence type="ECO:0000313" key="1">
    <source>
        <dbReference type="EMBL" id="MFC5459307.1"/>
    </source>
</evidence>
<dbReference type="RefSeq" id="WP_379781035.1">
    <property type="nucleotide sequence ID" value="NZ_JBHSMU010000005.1"/>
</dbReference>
<name>A0ABW0L3I4_9BURK</name>
<sequence>MDIVNPDFYVSWPDHVDIVARIEWTIPSTHDVLFSGLLEQDATAYFYAIVSLQKRQWITHYIGKVYAQRSSQRHRGADHIARLNELKKSYPNQVFHLTLGTPEFIDARGKPDEATIDQIEGLLIYSNWSDAMVNRQKIESFACSRQIVIENVGFDQHLWKRAAYGVVASNH</sequence>
<comment type="caution">
    <text evidence="1">The sequence shown here is derived from an EMBL/GenBank/DDBJ whole genome shotgun (WGS) entry which is preliminary data.</text>
</comment>
<dbReference type="EMBL" id="JBHSMU010000005">
    <property type="protein sequence ID" value="MFC5459307.1"/>
    <property type="molecule type" value="Genomic_DNA"/>
</dbReference>
<protein>
    <recommendedName>
        <fullName evidence="3">GIY-YIG nuclease family protein</fullName>
    </recommendedName>
</protein>
<keyword evidence="2" id="KW-1185">Reference proteome</keyword>
<organism evidence="1 2">
    <name type="scientific">Massilia niabensis</name>
    <dbReference type="NCBI Taxonomy" id="544910"/>
    <lineage>
        <taxon>Bacteria</taxon>
        <taxon>Pseudomonadati</taxon>
        <taxon>Pseudomonadota</taxon>
        <taxon>Betaproteobacteria</taxon>
        <taxon>Burkholderiales</taxon>
        <taxon>Oxalobacteraceae</taxon>
        <taxon>Telluria group</taxon>
        <taxon>Massilia</taxon>
    </lineage>
</organism>
<evidence type="ECO:0000313" key="2">
    <source>
        <dbReference type="Proteomes" id="UP001596050"/>
    </source>
</evidence>
<evidence type="ECO:0008006" key="3">
    <source>
        <dbReference type="Google" id="ProtNLM"/>
    </source>
</evidence>
<accession>A0ABW0L3I4</accession>
<dbReference type="Proteomes" id="UP001596050">
    <property type="component" value="Unassembled WGS sequence"/>
</dbReference>
<gene>
    <name evidence="1" type="ORF">ACFPN5_05750</name>
</gene>
<proteinExistence type="predicted"/>